<evidence type="ECO:0000256" key="7">
    <source>
        <dbReference type="ARBA" id="ARBA00022769"/>
    </source>
</evidence>
<feature type="binding site" evidence="18">
    <location>
        <begin position="684"/>
        <end position="691"/>
    </location>
    <ligand>
        <name>ATP</name>
        <dbReference type="ChEBI" id="CHEBI:30616"/>
    </ligand>
</feature>
<dbReference type="CDD" id="cd03271">
    <property type="entry name" value="ABC_UvrA_II"/>
    <property type="match status" value="1"/>
</dbReference>
<dbReference type="OrthoDB" id="9809851at2"/>
<dbReference type="Gene3D" id="1.10.8.280">
    <property type="entry name" value="ABC transporter ATPase domain-like"/>
    <property type="match status" value="1"/>
</dbReference>
<dbReference type="GO" id="GO:0009432">
    <property type="term" value="P:SOS response"/>
    <property type="evidence" value="ECO:0007669"/>
    <property type="project" value="UniProtKB-UniRule"/>
</dbReference>
<keyword evidence="8 18" id="KW-0863">Zinc-finger</keyword>
<dbReference type="PROSITE" id="PS50893">
    <property type="entry name" value="ABC_TRANSPORTER_2"/>
    <property type="match status" value="1"/>
</dbReference>
<keyword evidence="11 18" id="KW-0267">Excision nuclease</keyword>
<dbReference type="Pfam" id="PF17755">
    <property type="entry name" value="UvrA_DNA-bind"/>
    <property type="match status" value="1"/>
</dbReference>
<dbReference type="FunFam" id="1.20.1580.10:FF:000002">
    <property type="entry name" value="UvrABC system protein A"/>
    <property type="match status" value="1"/>
</dbReference>
<keyword evidence="9 18" id="KW-0862">Zinc</keyword>
<proteinExistence type="inferred from homology"/>
<evidence type="ECO:0000256" key="12">
    <source>
        <dbReference type="ARBA" id="ARBA00023125"/>
    </source>
</evidence>
<dbReference type="GO" id="GO:0008270">
    <property type="term" value="F:zinc ion binding"/>
    <property type="evidence" value="ECO:0007669"/>
    <property type="project" value="UniProtKB-UniRule"/>
</dbReference>
<dbReference type="Proteomes" id="UP000297839">
    <property type="component" value="Unassembled WGS sequence"/>
</dbReference>
<comment type="caution">
    <text evidence="20">The sequence shown here is derived from an EMBL/GenBank/DDBJ whole genome shotgun (WGS) entry which is preliminary data.</text>
</comment>
<dbReference type="InterPro" id="IPR027417">
    <property type="entry name" value="P-loop_NTPase"/>
</dbReference>
<evidence type="ECO:0000256" key="11">
    <source>
        <dbReference type="ARBA" id="ARBA00022881"/>
    </source>
</evidence>
<dbReference type="GO" id="GO:0009380">
    <property type="term" value="C:excinuclease repair complex"/>
    <property type="evidence" value="ECO:0007669"/>
    <property type="project" value="InterPro"/>
</dbReference>
<evidence type="ECO:0000256" key="1">
    <source>
        <dbReference type="ARBA" id="ARBA00004496"/>
    </source>
</evidence>
<evidence type="ECO:0000256" key="8">
    <source>
        <dbReference type="ARBA" id="ARBA00022771"/>
    </source>
</evidence>
<evidence type="ECO:0000256" key="13">
    <source>
        <dbReference type="ARBA" id="ARBA00023204"/>
    </source>
</evidence>
<dbReference type="GO" id="GO:0016887">
    <property type="term" value="F:ATP hydrolysis activity"/>
    <property type="evidence" value="ECO:0007669"/>
    <property type="project" value="InterPro"/>
</dbReference>
<dbReference type="GO" id="GO:0006289">
    <property type="term" value="P:nucleotide-excision repair"/>
    <property type="evidence" value="ECO:0007669"/>
    <property type="project" value="UniProtKB-UniRule"/>
</dbReference>
<dbReference type="AlphaFoldDB" id="A0A4Z0BSI7"/>
<keyword evidence="3 18" id="KW-0479">Metal-binding</keyword>
<gene>
    <name evidence="18 20" type="primary">uvrA</name>
    <name evidence="20" type="ORF">EZ216_11455</name>
</gene>
<dbReference type="InterPro" id="IPR041552">
    <property type="entry name" value="UvrA_DNA-bd"/>
</dbReference>
<dbReference type="HAMAP" id="MF_00205">
    <property type="entry name" value="UvrA"/>
    <property type="match status" value="1"/>
</dbReference>
<dbReference type="PROSITE" id="PS00211">
    <property type="entry name" value="ABC_TRANSPORTER_1"/>
    <property type="match status" value="2"/>
</dbReference>
<dbReference type="CDD" id="cd03270">
    <property type="entry name" value="ABC_UvrA_I"/>
    <property type="match status" value="1"/>
</dbReference>
<name>A0A4Z0BSI7_9BURK</name>
<dbReference type="PANTHER" id="PTHR43152">
    <property type="entry name" value="UVRABC SYSTEM PROTEIN A"/>
    <property type="match status" value="1"/>
</dbReference>
<dbReference type="PANTHER" id="PTHR43152:SF3">
    <property type="entry name" value="UVRABC SYSTEM PROTEIN A"/>
    <property type="match status" value="1"/>
</dbReference>
<keyword evidence="21" id="KW-1185">Reference proteome</keyword>
<keyword evidence="7 18" id="KW-0228">DNA excision</keyword>
<keyword evidence="2 18" id="KW-0963">Cytoplasm</keyword>
<comment type="subunit">
    <text evidence="18">Forms a heterotetramer with UvrB during the search for lesions.</text>
</comment>
<feature type="binding site" evidence="18">
    <location>
        <begin position="61"/>
        <end position="68"/>
    </location>
    <ligand>
        <name>ATP</name>
        <dbReference type="ChEBI" id="CHEBI:30616"/>
    </ligand>
</feature>
<reference evidence="20 21" key="1">
    <citation type="submission" date="2019-03" db="EMBL/GenBank/DDBJ databases">
        <title>Ramlibacter sp. 18x22-1, whole genome shotgun sequence.</title>
        <authorList>
            <person name="Zhang X."/>
            <person name="Feng G."/>
            <person name="Zhu H."/>
        </authorList>
    </citation>
    <scope>NUCLEOTIDE SEQUENCE [LARGE SCALE GENOMIC DNA]</scope>
    <source>
        <strain evidence="20 21">18x22-1</strain>
    </source>
</reference>
<dbReference type="InterPro" id="IPR003439">
    <property type="entry name" value="ABC_transporter-like_ATP-bd"/>
</dbReference>
<keyword evidence="13 18" id="KW-0234">DNA repair</keyword>
<feature type="zinc finger region" description="C4-type" evidence="18">
    <location>
        <begin position="281"/>
        <end position="308"/>
    </location>
</feature>
<evidence type="ECO:0000256" key="16">
    <source>
        <dbReference type="ARBA" id="ARBA00039316"/>
    </source>
</evidence>
<keyword evidence="6 18" id="KW-0227">DNA damage</keyword>
<dbReference type="NCBIfam" id="NF001503">
    <property type="entry name" value="PRK00349.1"/>
    <property type="match status" value="1"/>
</dbReference>
<keyword evidence="4 18" id="KW-0677">Repeat</keyword>
<evidence type="ECO:0000256" key="4">
    <source>
        <dbReference type="ARBA" id="ARBA00022737"/>
    </source>
</evidence>
<dbReference type="GO" id="GO:0009381">
    <property type="term" value="F:excinuclease ABC activity"/>
    <property type="evidence" value="ECO:0007669"/>
    <property type="project" value="UniProtKB-UniRule"/>
</dbReference>
<comment type="function">
    <text evidence="18">The UvrABC repair system catalyzes the recognition and processing of DNA lesions. UvrA is an ATPase and a DNA-binding protein. A damage recognition complex composed of 2 UvrA and 2 UvrB subunits scans DNA for abnormalities. When the presence of a lesion has been verified by UvrB, the UvrA molecules dissociate.</text>
</comment>
<comment type="subcellular location">
    <subcellularLocation>
        <location evidence="1 18">Cytoplasm</location>
    </subcellularLocation>
</comment>
<feature type="zinc finger region" description="C4-type" evidence="18">
    <location>
        <begin position="783"/>
        <end position="809"/>
    </location>
</feature>
<protein>
    <recommendedName>
        <fullName evidence="16 18">UvrABC system protein A</fullName>
        <shortName evidence="18">UvrA protein</shortName>
    </recommendedName>
    <alternativeName>
        <fullName evidence="17 18">Excinuclease ABC subunit A</fullName>
    </alternativeName>
</protein>
<dbReference type="GO" id="GO:0005737">
    <property type="term" value="C:cytoplasm"/>
    <property type="evidence" value="ECO:0007669"/>
    <property type="project" value="UniProtKB-SubCell"/>
</dbReference>
<dbReference type="SUPFAM" id="SSF52540">
    <property type="entry name" value="P-loop containing nucleoside triphosphate hydrolases"/>
    <property type="match status" value="2"/>
</dbReference>
<dbReference type="GO" id="GO:0005524">
    <property type="term" value="F:ATP binding"/>
    <property type="evidence" value="ECO:0007669"/>
    <property type="project" value="UniProtKB-UniRule"/>
</dbReference>
<accession>A0A4Z0BSI7</accession>
<keyword evidence="10 18" id="KW-0067">ATP-binding</keyword>
<dbReference type="InterPro" id="IPR041102">
    <property type="entry name" value="UvrA_inter"/>
</dbReference>
<dbReference type="Gene3D" id="3.40.50.300">
    <property type="entry name" value="P-loop containing nucleotide triphosphate hydrolases"/>
    <property type="match status" value="3"/>
</dbReference>
<comment type="similarity">
    <text evidence="15 18">Belongs to the ABC transporter superfamily. UvrA family.</text>
</comment>
<feature type="domain" description="ABC transporter" evidence="19">
    <location>
        <begin position="652"/>
        <end position="980"/>
    </location>
</feature>
<evidence type="ECO:0000256" key="10">
    <source>
        <dbReference type="ARBA" id="ARBA00022840"/>
    </source>
</evidence>
<evidence type="ECO:0000256" key="18">
    <source>
        <dbReference type="HAMAP-Rule" id="MF_00205"/>
    </source>
</evidence>
<dbReference type="EMBL" id="SMLK01000003">
    <property type="protein sequence ID" value="TFZ01801.1"/>
    <property type="molecule type" value="Genomic_DNA"/>
</dbReference>
<dbReference type="GO" id="GO:0003677">
    <property type="term" value="F:DNA binding"/>
    <property type="evidence" value="ECO:0007669"/>
    <property type="project" value="UniProtKB-UniRule"/>
</dbReference>
<keyword evidence="5 18" id="KW-0547">Nucleotide-binding</keyword>
<dbReference type="Gene3D" id="3.30.190.20">
    <property type="match status" value="1"/>
</dbReference>
<keyword evidence="12 18" id="KW-0238">DNA-binding</keyword>
<evidence type="ECO:0000259" key="19">
    <source>
        <dbReference type="PROSITE" id="PS50893"/>
    </source>
</evidence>
<evidence type="ECO:0000256" key="9">
    <source>
        <dbReference type="ARBA" id="ARBA00022833"/>
    </source>
</evidence>
<evidence type="ECO:0000313" key="21">
    <source>
        <dbReference type="Proteomes" id="UP000297839"/>
    </source>
</evidence>
<evidence type="ECO:0000256" key="3">
    <source>
        <dbReference type="ARBA" id="ARBA00022723"/>
    </source>
</evidence>
<dbReference type="Pfam" id="PF17760">
    <property type="entry name" value="UvrA_inter"/>
    <property type="match status" value="1"/>
</dbReference>
<evidence type="ECO:0000256" key="6">
    <source>
        <dbReference type="ARBA" id="ARBA00022763"/>
    </source>
</evidence>
<dbReference type="NCBIfam" id="TIGR00630">
    <property type="entry name" value="uvra"/>
    <property type="match status" value="1"/>
</dbReference>
<evidence type="ECO:0000256" key="5">
    <source>
        <dbReference type="ARBA" id="ARBA00022741"/>
    </source>
</evidence>
<evidence type="ECO:0000256" key="17">
    <source>
        <dbReference type="ARBA" id="ARBA00042156"/>
    </source>
</evidence>
<dbReference type="Gene3D" id="1.20.1580.10">
    <property type="entry name" value="ABC transporter ATPase like domain"/>
    <property type="match status" value="3"/>
</dbReference>
<keyword evidence="14 18" id="KW-0742">SOS response</keyword>
<organism evidence="20 21">
    <name type="scientific">Ramlibacter humi</name>
    <dbReference type="NCBI Taxonomy" id="2530451"/>
    <lineage>
        <taxon>Bacteria</taxon>
        <taxon>Pseudomonadati</taxon>
        <taxon>Pseudomonadota</taxon>
        <taxon>Betaproteobacteria</taxon>
        <taxon>Burkholderiales</taxon>
        <taxon>Comamonadaceae</taxon>
        <taxon>Ramlibacter</taxon>
    </lineage>
</organism>
<dbReference type="InterPro" id="IPR004602">
    <property type="entry name" value="UvrA"/>
</dbReference>
<dbReference type="InterPro" id="IPR017871">
    <property type="entry name" value="ABC_transporter-like_CS"/>
</dbReference>
<evidence type="ECO:0000313" key="20">
    <source>
        <dbReference type="EMBL" id="TFZ01801.1"/>
    </source>
</evidence>
<evidence type="ECO:0000256" key="2">
    <source>
        <dbReference type="ARBA" id="ARBA00022490"/>
    </source>
</evidence>
<sequence>MPVYDAWFPSRQPSLLNTSAEGKYLARSLQDQRIAIRGARTHNLKNVDLDLPRNQLVVITGLSGSGKSSLAFDTLYAEGQRRYVESLSAYARQFLQLMDKPDVDLIEGLSPAIAIEQKATSHNPRSTVGTVTEIHDYLRLLFARAGTPYCPDHDIPLTSQTVSQMVDTVLALPQDTKLMVLAPIARERKGEFEDVFAQLQAQGYIRFRINGTQYEAESLPKLKKTEKHDIDVVIDRLKVRPEVQQRLAESFEAALRLADGRAIALEMDDGKEHLFNAKFSCPICHYSIAELEPRLFSFNSPVGACPVCDGLGCQEFFDPQRVVAFPSLSLASGAIKGWDRRNPYYFSMIESLAKHYGFSVDEPFENLELPVQNAVLNGSGEEEIKFHYVMESGASAGKKVTRKHPWEGVIPNMVRRFRETDSSAVREELARYRSLQPCHECGGTRLRTEARHVRIGEGGESRTIYEVSGVTLREALAYFESLHLQGAKAEIASKVVREIANRLRFLNDVGLNYLSLERSAETLSGGEAQRIRLASQIGSGLTGVMYVLDEPSIGLHQRDNDRLIGTLKHLRDLGNSVIVVEHDEDMIRAADHVVDMGPGAGIHGGQVMAEGTPAEVEASDASLTGKYLSGKLEIAVPKKRTPWLPLEGGKAGEVQRIRIAGARGHNLKDVTVDVPVGLLTCVTGVSGSGKSTLVNDTLYAAVARTLYRAHEEPAAHDEIDGIEHFDKVINVDQSPIGRTPRSNPATYTGLFTPIRELMAETATAKERGYGPGRFSFNVAGGRCEACQGDGVVKVEMHFLPDVYVPCDVCKGARYNRETLEVQWKGRNIAQILDLTVEDAHEFLKPVPNIARKLQTLLDVGLSYVKLGQAATTLSGGEAQRVKLALELSKRDTGRTLYILDEPTTGLHFADTDLLLKVLHQLRDAGNTIVIIEHNLDVIKTADWVIDMGPEGGAGGGTVVAAGTPEDVAKNPASFTGKYLKRLLRA</sequence>
<dbReference type="RefSeq" id="WP_135249901.1">
    <property type="nucleotide sequence ID" value="NZ_SMLK01000003.1"/>
</dbReference>
<dbReference type="FunFam" id="1.10.8.280:FF:000001">
    <property type="entry name" value="UvrABC system protein A"/>
    <property type="match status" value="1"/>
</dbReference>
<evidence type="ECO:0000256" key="15">
    <source>
        <dbReference type="ARBA" id="ARBA00038000"/>
    </source>
</evidence>
<evidence type="ECO:0000256" key="14">
    <source>
        <dbReference type="ARBA" id="ARBA00023236"/>
    </source>
</evidence>